<keyword evidence="7" id="KW-0058">Aromatic hydrocarbons catabolism</keyword>
<dbReference type="PIRSF" id="PIRSF000429">
    <property type="entry name" value="Ac-CoA_Ac_transf"/>
    <property type="match status" value="1"/>
</dbReference>
<dbReference type="AlphaFoldDB" id="A0A119DFV7"/>
<keyword evidence="8 12" id="KW-0012">Acyltransferase</keyword>
<evidence type="ECO:0000313" key="15">
    <source>
        <dbReference type="EMBL" id="KVV39468.1"/>
    </source>
</evidence>
<protein>
    <recommendedName>
        <fullName evidence="5">Beta-ketoadipyl-CoA thiolase</fullName>
        <ecNumber evidence="4">2.3.1.174</ecNumber>
    </recommendedName>
    <alternativeName>
        <fullName evidence="9">3-oxoadipyl-CoA thiolase</fullName>
    </alternativeName>
</protein>
<dbReference type="NCBIfam" id="NF006551">
    <property type="entry name" value="PRK09050.1"/>
    <property type="match status" value="1"/>
</dbReference>
<evidence type="ECO:0000256" key="8">
    <source>
        <dbReference type="ARBA" id="ARBA00023315"/>
    </source>
</evidence>
<evidence type="ECO:0000256" key="10">
    <source>
        <dbReference type="ARBA" id="ARBA00048527"/>
    </source>
</evidence>
<dbReference type="InterPro" id="IPR020617">
    <property type="entry name" value="Thiolase_C"/>
</dbReference>
<reference evidence="15 16" key="1">
    <citation type="submission" date="2015-11" db="EMBL/GenBank/DDBJ databases">
        <title>Expanding the genomic diversity of Burkholderia species for the development of highly accurate diagnostics.</title>
        <authorList>
            <person name="Sahl J."/>
            <person name="Keim P."/>
            <person name="Wagner D."/>
        </authorList>
    </citation>
    <scope>NUCLEOTIDE SEQUENCE [LARGE SCALE GENOMIC DNA]</scope>
    <source>
        <strain evidence="15 16">MSMB1301WGS</strain>
    </source>
</reference>
<dbReference type="GO" id="GO:0033812">
    <property type="term" value="F:3-oxoadipyl-CoA thiolase activity"/>
    <property type="evidence" value="ECO:0007669"/>
    <property type="project" value="UniProtKB-EC"/>
</dbReference>
<evidence type="ECO:0000256" key="1">
    <source>
        <dbReference type="ARBA" id="ARBA00003720"/>
    </source>
</evidence>
<dbReference type="InterPro" id="IPR020616">
    <property type="entry name" value="Thiolase_N"/>
</dbReference>
<feature type="active site" description="Acyl-thioester intermediate" evidence="11">
    <location>
        <position position="90"/>
    </location>
</feature>
<dbReference type="InterPro" id="IPR020610">
    <property type="entry name" value="Thiolase_AS"/>
</dbReference>
<dbReference type="PROSITE" id="PS00098">
    <property type="entry name" value="THIOLASE_1"/>
    <property type="match status" value="1"/>
</dbReference>
<dbReference type="EMBL" id="LPEQ01000125">
    <property type="protein sequence ID" value="KVV39468.1"/>
    <property type="molecule type" value="Genomic_DNA"/>
</dbReference>
<dbReference type="PROSITE" id="PS00099">
    <property type="entry name" value="THIOLASE_3"/>
    <property type="match status" value="1"/>
</dbReference>
<dbReference type="PROSITE" id="PS00737">
    <property type="entry name" value="THIOLASE_2"/>
    <property type="match status" value="1"/>
</dbReference>
<name>A0A119DFV7_9BURK</name>
<dbReference type="FunFam" id="3.40.47.10:FF:000010">
    <property type="entry name" value="Acetyl-CoA acetyltransferase (Thiolase)"/>
    <property type="match status" value="1"/>
</dbReference>
<dbReference type="InterPro" id="IPR020615">
    <property type="entry name" value="Thiolase_acyl_enz_int_AS"/>
</dbReference>
<evidence type="ECO:0000256" key="4">
    <source>
        <dbReference type="ARBA" id="ARBA00012233"/>
    </source>
</evidence>
<evidence type="ECO:0000256" key="7">
    <source>
        <dbReference type="ARBA" id="ARBA00022797"/>
    </source>
</evidence>
<evidence type="ECO:0000256" key="5">
    <source>
        <dbReference type="ARBA" id="ARBA00016181"/>
    </source>
</evidence>
<sequence>MTDAFLCDAIRTPIGRYGGALSGVRADDLGAVPLKALVERNRDVDWSAIDDVIYGCANQAGEDNRNVARMSALLAGLPEGVPGSTINRLCGSGMDAVGVAARAIKSGEAALMVAGGVESMTRAPFVMGKAASAFARQADIYDTTIGWRFVNPLMKQLHGVDSMPETAENVAVDYNVSRADQDLFALRSQQKAARAQQDGTLAEEIMPVTIPQKKGDPVVFSRDEHPRETSLEALAKLKGVVRPDGSVTAGNASGVNDGAAALLLANEAAAKRFGLTPRARVLGIATAGVAPRVMGIGPAPATQKLLARLGMTIDQFDVIELNEAFASQGLAVLRMLGVADDDPRVNPNGGAIALGHPLGASGARLVTTAMYQLHRTNGRFALCTMCIGVGQGIAIAIERV</sequence>
<feature type="active site" description="Proton acceptor" evidence="11">
    <location>
        <position position="356"/>
    </location>
</feature>
<dbReference type="Pfam" id="PF00108">
    <property type="entry name" value="Thiolase_N"/>
    <property type="match status" value="1"/>
</dbReference>
<dbReference type="PANTHER" id="PTHR18919">
    <property type="entry name" value="ACETYL-COA C-ACYLTRANSFERASE"/>
    <property type="match status" value="1"/>
</dbReference>
<feature type="active site" description="Proton acceptor" evidence="11">
    <location>
        <position position="386"/>
    </location>
</feature>
<dbReference type="EC" id="2.3.1.174" evidence="4"/>
<dbReference type="Proteomes" id="UP000062317">
    <property type="component" value="Unassembled WGS sequence"/>
</dbReference>
<dbReference type="NCBIfam" id="TIGR01930">
    <property type="entry name" value="AcCoA-C-Actrans"/>
    <property type="match status" value="1"/>
</dbReference>
<comment type="catalytic activity">
    <reaction evidence="10">
        <text>succinyl-CoA + acetyl-CoA = 3-oxoadipyl-CoA + CoA</text>
        <dbReference type="Rhea" id="RHEA:19481"/>
        <dbReference type="ChEBI" id="CHEBI:57287"/>
        <dbReference type="ChEBI" id="CHEBI:57288"/>
        <dbReference type="ChEBI" id="CHEBI:57292"/>
        <dbReference type="ChEBI" id="CHEBI:57348"/>
        <dbReference type="EC" id="2.3.1.174"/>
    </reaction>
</comment>
<comment type="caution">
    <text evidence="15">The sequence shown here is derived from an EMBL/GenBank/DDBJ whole genome shotgun (WGS) entry which is preliminary data.</text>
</comment>
<evidence type="ECO:0000256" key="11">
    <source>
        <dbReference type="PIRSR" id="PIRSR000429-1"/>
    </source>
</evidence>
<evidence type="ECO:0000259" key="14">
    <source>
        <dbReference type="Pfam" id="PF02803"/>
    </source>
</evidence>
<dbReference type="InterPro" id="IPR020613">
    <property type="entry name" value="Thiolase_CS"/>
</dbReference>
<comment type="function">
    <text evidence="1">Catalyzes thiolytic cleavage of beta-ketoadipyl-CoA to succinyl-CoA and acetyl-CoA.</text>
</comment>
<dbReference type="InterPro" id="IPR012793">
    <property type="entry name" value="PcaF"/>
</dbReference>
<dbReference type="Gene3D" id="3.40.47.10">
    <property type="match status" value="1"/>
</dbReference>
<feature type="domain" description="Thiolase C-terminal" evidence="14">
    <location>
        <begin position="276"/>
        <end position="399"/>
    </location>
</feature>
<dbReference type="PANTHER" id="PTHR18919:SF107">
    <property type="entry name" value="ACETYL-COA ACETYLTRANSFERASE, CYTOSOLIC"/>
    <property type="match status" value="1"/>
</dbReference>
<dbReference type="SUPFAM" id="SSF53901">
    <property type="entry name" value="Thiolase-like"/>
    <property type="match status" value="2"/>
</dbReference>
<proteinExistence type="inferred from homology"/>
<dbReference type="InterPro" id="IPR002155">
    <property type="entry name" value="Thiolase"/>
</dbReference>
<feature type="domain" description="Thiolase N-terminal" evidence="13">
    <location>
        <begin position="7"/>
        <end position="267"/>
    </location>
</feature>
<dbReference type="RefSeq" id="WP_060108494.1">
    <property type="nucleotide sequence ID" value="NZ_LPEQ01000125.1"/>
</dbReference>
<dbReference type="InterPro" id="IPR016039">
    <property type="entry name" value="Thiolase-like"/>
</dbReference>
<organism evidence="15 16">
    <name type="scientific">Burkholderia territorii</name>
    <dbReference type="NCBI Taxonomy" id="1503055"/>
    <lineage>
        <taxon>Bacteria</taxon>
        <taxon>Pseudomonadati</taxon>
        <taxon>Pseudomonadota</taxon>
        <taxon>Betaproteobacteria</taxon>
        <taxon>Burkholderiales</taxon>
        <taxon>Burkholderiaceae</taxon>
        <taxon>Burkholderia</taxon>
        <taxon>Burkholderia cepacia complex</taxon>
    </lineage>
</organism>
<dbReference type="CDD" id="cd00751">
    <property type="entry name" value="thiolase"/>
    <property type="match status" value="1"/>
</dbReference>
<dbReference type="Pfam" id="PF02803">
    <property type="entry name" value="Thiolase_C"/>
    <property type="match status" value="1"/>
</dbReference>
<dbReference type="GO" id="GO:0019619">
    <property type="term" value="P:3,4-dihydroxybenzoate catabolic process"/>
    <property type="evidence" value="ECO:0007669"/>
    <property type="project" value="InterPro"/>
</dbReference>
<evidence type="ECO:0000313" key="16">
    <source>
        <dbReference type="Proteomes" id="UP000062317"/>
    </source>
</evidence>
<evidence type="ECO:0000256" key="2">
    <source>
        <dbReference type="ARBA" id="ARBA00005071"/>
    </source>
</evidence>
<dbReference type="NCBIfam" id="TIGR02430">
    <property type="entry name" value="pcaF"/>
    <property type="match status" value="1"/>
</dbReference>
<gene>
    <name evidence="15" type="ORF">WT27_01030</name>
</gene>
<keyword evidence="16" id="KW-1185">Reference proteome</keyword>
<comment type="pathway">
    <text evidence="2">Aromatic compound metabolism; beta-ketoadipate pathway; acetyl-CoA and succinyl-CoA from 3-oxoadipate: step 2/2.</text>
</comment>
<evidence type="ECO:0000259" key="13">
    <source>
        <dbReference type="Pfam" id="PF00108"/>
    </source>
</evidence>
<evidence type="ECO:0000256" key="12">
    <source>
        <dbReference type="RuleBase" id="RU003557"/>
    </source>
</evidence>
<evidence type="ECO:0000256" key="9">
    <source>
        <dbReference type="ARBA" id="ARBA00041222"/>
    </source>
</evidence>
<evidence type="ECO:0000256" key="6">
    <source>
        <dbReference type="ARBA" id="ARBA00022679"/>
    </source>
</evidence>
<comment type="similarity">
    <text evidence="3 12">Belongs to the thiolase-like superfamily. Thiolase family.</text>
</comment>
<evidence type="ECO:0000256" key="3">
    <source>
        <dbReference type="ARBA" id="ARBA00010982"/>
    </source>
</evidence>
<accession>A0A119DFV7</accession>
<keyword evidence="6 12" id="KW-0808">Transferase</keyword>